<feature type="region of interest" description="Disordered" evidence="1">
    <location>
        <begin position="9"/>
        <end position="57"/>
    </location>
</feature>
<evidence type="ECO:0000256" key="1">
    <source>
        <dbReference type="SAM" id="MobiDB-lite"/>
    </source>
</evidence>
<name>A0ABS9YK18_9ACTN</name>
<reference evidence="2" key="1">
    <citation type="submission" date="2022-03" db="EMBL/GenBank/DDBJ databases">
        <title>Streptomyces 7R015 and 7R016 isolated from Barleria lupulina in Thailand.</title>
        <authorList>
            <person name="Kanchanasin P."/>
            <person name="Phongsopitanun W."/>
            <person name="Tanasupawat S."/>
        </authorList>
    </citation>
    <scope>NUCLEOTIDE SEQUENCE</scope>
    <source>
        <strain evidence="2">7R015</strain>
    </source>
</reference>
<sequence length="57" mass="6837">MGWLLERRLKAINPHAANPSTTERDRAERKERRRARVSSVRRALVSSRREPKVRWRS</sequence>
<comment type="caution">
    <text evidence="2">The sequence shown here is derived from an EMBL/GenBank/DDBJ whole genome shotgun (WGS) entry which is preliminary data.</text>
</comment>
<protein>
    <submittedName>
        <fullName evidence="2">Uncharacterized protein</fullName>
    </submittedName>
</protein>
<evidence type="ECO:0000313" key="2">
    <source>
        <dbReference type="EMBL" id="MCI3277613.1"/>
    </source>
</evidence>
<dbReference type="EMBL" id="JALDAY010000015">
    <property type="protein sequence ID" value="MCI3277613.1"/>
    <property type="molecule type" value="Genomic_DNA"/>
</dbReference>
<gene>
    <name evidence="2" type="ORF">MQP27_41745</name>
</gene>
<dbReference type="RefSeq" id="WP_242775450.1">
    <property type="nucleotide sequence ID" value="NZ_JALDAY010000015.1"/>
</dbReference>
<organism evidence="2 3">
    <name type="scientific">Streptomyces cylindrosporus</name>
    <dbReference type="NCBI Taxonomy" id="2927583"/>
    <lineage>
        <taxon>Bacteria</taxon>
        <taxon>Bacillati</taxon>
        <taxon>Actinomycetota</taxon>
        <taxon>Actinomycetes</taxon>
        <taxon>Kitasatosporales</taxon>
        <taxon>Streptomycetaceae</taxon>
        <taxon>Streptomyces</taxon>
    </lineage>
</organism>
<dbReference type="Proteomes" id="UP001165269">
    <property type="component" value="Unassembled WGS sequence"/>
</dbReference>
<feature type="compositionally biased region" description="Basic and acidic residues" evidence="1">
    <location>
        <begin position="47"/>
        <end position="57"/>
    </location>
</feature>
<keyword evidence="3" id="KW-1185">Reference proteome</keyword>
<evidence type="ECO:0000313" key="3">
    <source>
        <dbReference type="Proteomes" id="UP001165269"/>
    </source>
</evidence>
<accession>A0ABS9YK18</accession>
<feature type="compositionally biased region" description="Low complexity" evidence="1">
    <location>
        <begin position="37"/>
        <end position="46"/>
    </location>
</feature>
<proteinExistence type="predicted"/>